<dbReference type="EMBL" id="FNKB01000001">
    <property type="protein sequence ID" value="SDQ23285.1"/>
    <property type="molecule type" value="Genomic_DNA"/>
</dbReference>
<protein>
    <submittedName>
        <fullName evidence="10">Major Facilitator Superfamily protein</fullName>
    </submittedName>
</protein>
<dbReference type="GO" id="GO:0005886">
    <property type="term" value="C:plasma membrane"/>
    <property type="evidence" value="ECO:0007669"/>
    <property type="project" value="UniProtKB-SubCell"/>
</dbReference>
<dbReference type="PROSITE" id="PS50850">
    <property type="entry name" value="MFS"/>
    <property type="match status" value="1"/>
</dbReference>
<organism evidence="10 11">
    <name type="scientific">Leucobacter chromiiresistens</name>
    <dbReference type="NCBI Taxonomy" id="1079994"/>
    <lineage>
        <taxon>Bacteria</taxon>
        <taxon>Bacillati</taxon>
        <taxon>Actinomycetota</taxon>
        <taxon>Actinomycetes</taxon>
        <taxon>Micrococcales</taxon>
        <taxon>Microbacteriaceae</taxon>
        <taxon>Leucobacter</taxon>
    </lineage>
</organism>
<evidence type="ECO:0000256" key="6">
    <source>
        <dbReference type="ARBA" id="ARBA00023136"/>
    </source>
</evidence>
<evidence type="ECO:0000256" key="1">
    <source>
        <dbReference type="ARBA" id="ARBA00004651"/>
    </source>
</evidence>
<dbReference type="AlphaFoldDB" id="A0A1H0Z776"/>
<dbReference type="PANTHER" id="PTHR23517">
    <property type="entry name" value="RESISTANCE PROTEIN MDTM, PUTATIVE-RELATED-RELATED"/>
    <property type="match status" value="1"/>
</dbReference>
<feature type="transmembrane region" description="Helical" evidence="8">
    <location>
        <begin position="50"/>
        <end position="71"/>
    </location>
</feature>
<feature type="region of interest" description="Disordered" evidence="7">
    <location>
        <begin position="1"/>
        <end position="29"/>
    </location>
</feature>
<evidence type="ECO:0000313" key="11">
    <source>
        <dbReference type="Proteomes" id="UP000182690"/>
    </source>
</evidence>
<dbReference type="OrthoDB" id="3177957at2"/>
<dbReference type="STRING" id="1079994.SAMN04488565_1506"/>
<sequence>MRATAPATANPLTTPSTPPLHGAPAAAAPAPAARAPEASTAVLHRPRARVALTSLALFALLVSANLSTPLFPLLETQLGTGSLGISIAFSSYVLSLIAGLILFRRIADRVNRRTVLIAALAAAALATAALAYAPTLGWFCVARAVQGIAVACATGTGSGALRALLPGRPALVGRLTLLATSGGVAAGPLAGGLLSQVGAPLQTPYLAVATVLAALVPVIIAVAPHGECAPPIAGIALADAPDPRPDGPGAHERNDPAAARAFRIAAATGFLSFMVFGFCLSLAPSHFATIAGTDSRVAIGALAAVTLAASALVQLAPLTGGWRMPVGLSALALALIGIAAAGGVGAVWFLVLASAVAGAGQGIAFQAAFTAATAAVHPLRHASTVSAVYTVTYLGSAVPVIALGALAEQFGLAHAVIVFALAAAALSAALACVSGRRAR</sequence>
<keyword evidence="3" id="KW-1003">Cell membrane</keyword>
<feature type="transmembrane region" description="Helical" evidence="8">
    <location>
        <begin position="177"/>
        <end position="199"/>
    </location>
</feature>
<feature type="transmembrane region" description="Helical" evidence="8">
    <location>
        <begin position="328"/>
        <end position="350"/>
    </location>
</feature>
<feature type="transmembrane region" description="Helical" evidence="8">
    <location>
        <begin position="295"/>
        <end position="316"/>
    </location>
</feature>
<keyword evidence="6 8" id="KW-0472">Membrane</keyword>
<evidence type="ECO:0000259" key="9">
    <source>
        <dbReference type="PROSITE" id="PS50850"/>
    </source>
</evidence>
<accession>A0A1H0Z776</accession>
<keyword evidence="2" id="KW-0813">Transport</keyword>
<dbReference type="GO" id="GO:0022857">
    <property type="term" value="F:transmembrane transporter activity"/>
    <property type="evidence" value="ECO:0007669"/>
    <property type="project" value="InterPro"/>
</dbReference>
<dbReference type="RefSeq" id="WP_083351986.1">
    <property type="nucleotide sequence ID" value="NZ_FNKB01000001.1"/>
</dbReference>
<name>A0A1H0Z776_9MICO</name>
<proteinExistence type="predicted"/>
<dbReference type="Pfam" id="PF07690">
    <property type="entry name" value="MFS_1"/>
    <property type="match status" value="1"/>
</dbReference>
<comment type="subcellular location">
    <subcellularLocation>
        <location evidence="1">Cell membrane</location>
        <topology evidence="1">Multi-pass membrane protein</topology>
    </subcellularLocation>
</comment>
<evidence type="ECO:0000256" key="2">
    <source>
        <dbReference type="ARBA" id="ARBA00022448"/>
    </source>
</evidence>
<evidence type="ECO:0000256" key="5">
    <source>
        <dbReference type="ARBA" id="ARBA00022989"/>
    </source>
</evidence>
<evidence type="ECO:0000256" key="4">
    <source>
        <dbReference type="ARBA" id="ARBA00022692"/>
    </source>
</evidence>
<evidence type="ECO:0000256" key="8">
    <source>
        <dbReference type="SAM" id="Phobius"/>
    </source>
</evidence>
<dbReference type="InterPro" id="IPR036259">
    <property type="entry name" value="MFS_trans_sf"/>
</dbReference>
<feature type="transmembrane region" description="Helical" evidence="8">
    <location>
        <begin position="205"/>
        <end position="223"/>
    </location>
</feature>
<feature type="domain" description="Major facilitator superfamily (MFS) profile" evidence="9">
    <location>
        <begin position="49"/>
        <end position="439"/>
    </location>
</feature>
<feature type="transmembrane region" description="Helical" evidence="8">
    <location>
        <begin position="356"/>
        <end position="376"/>
    </location>
</feature>
<evidence type="ECO:0000256" key="3">
    <source>
        <dbReference type="ARBA" id="ARBA00022475"/>
    </source>
</evidence>
<dbReference type="Proteomes" id="UP000182690">
    <property type="component" value="Unassembled WGS sequence"/>
</dbReference>
<dbReference type="PANTHER" id="PTHR23517:SF13">
    <property type="entry name" value="MAJOR FACILITATOR SUPERFAMILY MFS_1"/>
    <property type="match status" value="1"/>
</dbReference>
<dbReference type="Gene3D" id="1.20.1250.20">
    <property type="entry name" value="MFS general substrate transporter like domains"/>
    <property type="match status" value="1"/>
</dbReference>
<reference evidence="10 11" key="1">
    <citation type="submission" date="2016-10" db="EMBL/GenBank/DDBJ databases">
        <authorList>
            <person name="de Groot N.N."/>
        </authorList>
    </citation>
    <scope>NUCLEOTIDE SEQUENCE [LARGE SCALE GENOMIC DNA]</scope>
    <source>
        <strain evidence="10 11">DSM 22788</strain>
    </source>
</reference>
<feature type="transmembrane region" description="Helical" evidence="8">
    <location>
        <begin position="388"/>
        <end position="406"/>
    </location>
</feature>
<evidence type="ECO:0000313" key="10">
    <source>
        <dbReference type="EMBL" id="SDQ23285.1"/>
    </source>
</evidence>
<feature type="transmembrane region" description="Helical" evidence="8">
    <location>
        <begin position="115"/>
        <end position="133"/>
    </location>
</feature>
<keyword evidence="4 8" id="KW-0812">Transmembrane</keyword>
<keyword evidence="5 8" id="KW-1133">Transmembrane helix</keyword>
<dbReference type="SUPFAM" id="SSF103473">
    <property type="entry name" value="MFS general substrate transporter"/>
    <property type="match status" value="1"/>
</dbReference>
<feature type="transmembrane region" description="Helical" evidence="8">
    <location>
        <begin position="145"/>
        <end position="165"/>
    </location>
</feature>
<gene>
    <name evidence="10" type="ORF">SAMN04488565_1506</name>
</gene>
<feature type="transmembrane region" description="Helical" evidence="8">
    <location>
        <begin position="261"/>
        <end position="283"/>
    </location>
</feature>
<dbReference type="InterPro" id="IPR020846">
    <property type="entry name" value="MFS_dom"/>
</dbReference>
<feature type="transmembrane region" description="Helical" evidence="8">
    <location>
        <begin position="83"/>
        <end position="103"/>
    </location>
</feature>
<evidence type="ECO:0000256" key="7">
    <source>
        <dbReference type="SAM" id="MobiDB-lite"/>
    </source>
</evidence>
<dbReference type="InterPro" id="IPR050171">
    <property type="entry name" value="MFS_Transporters"/>
</dbReference>
<dbReference type="InterPro" id="IPR011701">
    <property type="entry name" value="MFS"/>
</dbReference>
<feature type="transmembrane region" description="Helical" evidence="8">
    <location>
        <begin position="412"/>
        <end position="433"/>
    </location>
</feature>